<keyword evidence="3" id="KW-1185">Reference proteome</keyword>
<sequence length="138" mass="16271">MRRLSFLRHLRNGWYMSGPNNITVCILFRLHIKAAKNRVSLVKLVCSFRKHFKPVKPSTHRDRHGAPTVDHRSYDAALVSMYGSFRQFRYSTYSFTLCISSHFRNQGIRTCKSIAFFICVSCFYTHFLHFICLHGRFT</sequence>
<keyword evidence="1" id="KW-1133">Transmembrane helix</keyword>
<gene>
    <name evidence="2" type="primary">RvY_03876</name>
    <name evidence="2" type="synonym">RvY_03876.1</name>
    <name evidence="2" type="ORF">RvY_03876-1</name>
</gene>
<feature type="transmembrane region" description="Helical" evidence="1">
    <location>
        <begin position="114"/>
        <end position="137"/>
    </location>
</feature>
<evidence type="ECO:0000313" key="2">
    <source>
        <dbReference type="EMBL" id="GAU91662.1"/>
    </source>
</evidence>
<keyword evidence="1" id="KW-0472">Membrane</keyword>
<organism evidence="2 3">
    <name type="scientific">Ramazzottius varieornatus</name>
    <name type="common">Water bear</name>
    <name type="synonym">Tardigrade</name>
    <dbReference type="NCBI Taxonomy" id="947166"/>
    <lineage>
        <taxon>Eukaryota</taxon>
        <taxon>Metazoa</taxon>
        <taxon>Ecdysozoa</taxon>
        <taxon>Tardigrada</taxon>
        <taxon>Eutardigrada</taxon>
        <taxon>Parachela</taxon>
        <taxon>Hypsibioidea</taxon>
        <taxon>Ramazzottiidae</taxon>
        <taxon>Ramazzottius</taxon>
    </lineage>
</organism>
<protein>
    <submittedName>
        <fullName evidence="2">Uncharacterized protein</fullName>
    </submittedName>
</protein>
<evidence type="ECO:0000256" key="1">
    <source>
        <dbReference type="SAM" id="Phobius"/>
    </source>
</evidence>
<proteinExistence type="predicted"/>
<comment type="caution">
    <text evidence="2">The sequence shown here is derived from an EMBL/GenBank/DDBJ whole genome shotgun (WGS) entry which is preliminary data.</text>
</comment>
<reference evidence="2 3" key="1">
    <citation type="journal article" date="2016" name="Nat. Commun.">
        <title>Extremotolerant tardigrade genome and improved radiotolerance of human cultured cells by tardigrade-unique protein.</title>
        <authorList>
            <person name="Hashimoto T."/>
            <person name="Horikawa D.D."/>
            <person name="Saito Y."/>
            <person name="Kuwahara H."/>
            <person name="Kozuka-Hata H."/>
            <person name="Shin-I T."/>
            <person name="Minakuchi Y."/>
            <person name="Ohishi K."/>
            <person name="Motoyama A."/>
            <person name="Aizu T."/>
            <person name="Enomoto A."/>
            <person name="Kondo K."/>
            <person name="Tanaka S."/>
            <person name="Hara Y."/>
            <person name="Koshikawa S."/>
            <person name="Sagara H."/>
            <person name="Miura T."/>
            <person name="Yokobori S."/>
            <person name="Miyagawa K."/>
            <person name="Suzuki Y."/>
            <person name="Kubo T."/>
            <person name="Oyama M."/>
            <person name="Kohara Y."/>
            <person name="Fujiyama A."/>
            <person name="Arakawa K."/>
            <person name="Katayama T."/>
            <person name="Toyoda A."/>
            <person name="Kunieda T."/>
        </authorList>
    </citation>
    <scope>NUCLEOTIDE SEQUENCE [LARGE SCALE GENOMIC DNA]</scope>
    <source>
        <strain evidence="2 3">YOKOZUNA-1</strain>
    </source>
</reference>
<dbReference type="AlphaFoldDB" id="A0A1D1UV92"/>
<evidence type="ECO:0000313" key="3">
    <source>
        <dbReference type="Proteomes" id="UP000186922"/>
    </source>
</evidence>
<keyword evidence="1" id="KW-0812">Transmembrane</keyword>
<name>A0A1D1UV92_RAMVA</name>
<dbReference type="EMBL" id="BDGG01000002">
    <property type="protein sequence ID" value="GAU91662.1"/>
    <property type="molecule type" value="Genomic_DNA"/>
</dbReference>
<accession>A0A1D1UV92</accession>
<dbReference type="Proteomes" id="UP000186922">
    <property type="component" value="Unassembled WGS sequence"/>
</dbReference>